<dbReference type="EMBL" id="JABXXP010001216">
    <property type="protein sequence ID" value="NVN13818.1"/>
    <property type="molecule type" value="Genomic_DNA"/>
</dbReference>
<evidence type="ECO:0000256" key="7">
    <source>
        <dbReference type="RuleBase" id="RU364065"/>
    </source>
</evidence>
<evidence type="ECO:0000256" key="1">
    <source>
        <dbReference type="ARBA" id="ARBA00002549"/>
    </source>
</evidence>
<dbReference type="PANTHER" id="PTHR45694">
    <property type="entry name" value="GLUTAREDOXIN 2"/>
    <property type="match status" value="1"/>
</dbReference>
<evidence type="ECO:0000256" key="3">
    <source>
        <dbReference type="ARBA" id="ARBA00022448"/>
    </source>
</evidence>
<organism evidence="9 11">
    <name type="scientific">Nguyenibacter vanlangensis</name>
    <dbReference type="NCBI Taxonomy" id="1216886"/>
    <lineage>
        <taxon>Bacteria</taxon>
        <taxon>Pseudomonadati</taxon>
        <taxon>Pseudomonadota</taxon>
        <taxon>Alphaproteobacteria</taxon>
        <taxon>Acetobacterales</taxon>
        <taxon>Acetobacteraceae</taxon>
        <taxon>Nguyenibacter</taxon>
    </lineage>
</organism>
<accession>A0A7Y7J0N4</accession>
<keyword evidence="7" id="KW-0963">Cytoplasm</keyword>
<dbReference type="Pfam" id="PF00462">
    <property type="entry name" value="Glutaredoxin"/>
    <property type="match status" value="1"/>
</dbReference>
<evidence type="ECO:0000313" key="10">
    <source>
        <dbReference type="EMBL" id="XAE44949.1"/>
    </source>
</evidence>
<sequence length="86" mass="9434">MPKIEIYTQPGCPYCVRAMRLLQQKGTPFTEIRALHGTPERAEAQARSGGRTTVPQIFIDGRHIGGCDDLMALDRGGRLDPLLQAA</sequence>
<keyword evidence="12" id="KW-1185">Reference proteome</keyword>
<dbReference type="AlphaFoldDB" id="A0A7Y7J0N4"/>
<dbReference type="GO" id="GO:0034599">
    <property type="term" value="P:cellular response to oxidative stress"/>
    <property type="evidence" value="ECO:0007669"/>
    <property type="project" value="TreeGrafter"/>
</dbReference>
<feature type="domain" description="Glutaredoxin" evidence="8">
    <location>
        <begin position="4"/>
        <end position="64"/>
    </location>
</feature>
<dbReference type="Proteomes" id="UP001449795">
    <property type="component" value="Chromosome"/>
</dbReference>
<dbReference type="InterPro" id="IPR014025">
    <property type="entry name" value="Glutaredoxin_subgr"/>
</dbReference>
<dbReference type="InterPro" id="IPR002109">
    <property type="entry name" value="Glutaredoxin"/>
</dbReference>
<dbReference type="PROSITE" id="PS00195">
    <property type="entry name" value="GLUTAREDOXIN_1"/>
    <property type="match status" value="1"/>
</dbReference>
<protein>
    <recommendedName>
        <fullName evidence="7">Glutaredoxin</fullName>
    </recommendedName>
</protein>
<gene>
    <name evidence="9" type="primary">grxC</name>
    <name evidence="10" type="ORF">AAC691_02870</name>
    <name evidence="9" type="ORF">HUK84_22200</name>
</gene>
<comment type="similarity">
    <text evidence="2 7">Belongs to the glutaredoxin family.</text>
</comment>
<evidence type="ECO:0000256" key="4">
    <source>
        <dbReference type="ARBA" id="ARBA00022982"/>
    </source>
</evidence>
<keyword evidence="3 7" id="KW-0813">Transport</keyword>
<dbReference type="SUPFAM" id="SSF52833">
    <property type="entry name" value="Thioredoxin-like"/>
    <property type="match status" value="1"/>
</dbReference>
<dbReference type="GO" id="GO:0005737">
    <property type="term" value="C:cytoplasm"/>
    <property type="evidence" value="ECO:0007669"/>
    <property type="project" value="TreeGrafter"/>
</dbReference>
<keyword evidence="6 7" id="KW-0676">Redox-active center</keyword>
<dbReference type="PRINTS" id="PR00160">
    <property type="entry name" value="GLUTAREDOXIN"/>
</dbReference>
<dbReference type="InterPro" id="IPR036249">
    <property type="entry name" value="Thioredoxin-like_sf"/>
</dbReference>
<dbReference type="EMBL" id="CP152276">
    <property type="protein sequence ID" value="XAE44949.1"/>
    <property type="molecule type" value="Genomic_DNA"/>
</dbReference>
<dbReference type="GO" id="GO:0015038">
    <property type="term" value="F:glutathione disulfide oxidoreductase activity"/>
    <property type="evidence" value="ECO:0007669"/>
    <property type="project" value="UniProtKB-UniRule"/>
</dbReference>
<dbReference type="InterPro" id="IPR011767">
    <property type="entry name" value="GLR_AS"/>
</dbReference>
<keyword evidence="4 7" id="KW-0249">Electron transport</keyword>
<dbReference type="GO" id="GO:0045454">
    <property type="term" value="P:cell redox homeostasis"/>
    <property type="evidence" value="ECO:0007669"/>
    <property type="project" value="InterPro"/>
</dbReference>
<evidence type="ECO:0000256" key="5">
    <source>
        <dbReference type="ARBA" id="ARBA00023157"/>
    </source>
</evidence>
<dbReference type="InterPro" id="IPR011900">
    <property type="entry name" value="GRX_bact"/>
</dbReference>
<name>A0A7Y7J0N4_9PROT</name>
<dbReference type="CDD" id="cd03418">
    <property type="entry name" value="GRX_GRXb_1_3_like"/>
    <property type="match status" value="1"/>
</dbReference>
<proteinExistence type="inferred from homology"/>
<evidence type="ECO:0000256" key="6">
    <source>
        <dbReference type="ARBA" id="ARBA00023284"/>
    </source>
</evidence>
<evidence type="ECO:0000313" key="9">
    <source>
        <dbReference type="EMBL" id="NVN13818.1"/>
    </source>
</evidence>
<reference evidence="10 12" key="2">
    <citation type="submission" date="2024-04" db="EMBL/GenBank/DDBJ databases">
        <title>Complete genome sequence of Nguyenibacter vanlangesis HBCM-1154, a strain capable of nitrogen fixation, IAA production, and phosphorus solubilization isolated from sugarcane soil.</title>
        <authorList>
            <person name="MY HANH P."/>
        </authorList>
    </citation>
    <scope>NUCLEOTIDE SEQUENCE [LARGE SCALE GENOMIC DNA]</scope>
    <source>
        <strain evidence="10 12">HBCM 1154</strain>
    </source>
</reference>
<dbReference type="PROSITE" id="PS51354">
    <property type="entry name" value="GLUTAREDOXIN_2"/>
    <property type="match status" value="1"/>
</dbReference>
<evidence type="ECO:0000313" key="11">
    <source>
        <dbReference type="Proteomes" id="UP000534870"/>
    </source>
</evidence>
<evidence type="ECO:0000259" key="8">
    <source>
        <dbReference type="Pfam" id="PF00462"/>
    </source>
</evidence>
<evidence type="ECO:0000313" key="12">
    <source>
        <dbReference type="Proteomes" id="UP001449795"/>
    </source>
</evidence>
<dbReference type="Gene3D" id="3.40.30.10">
    <property type="entry name" value="Glutaredoxin"/>
    <property type="match status" value="1"/>
</dbReference>
<dbReference type="NCBIfam" id="TIGR02181">
    <property type="entry name" value="GRX_bact"/>
    <property type="match status" value="1"/>
</dbReference>
<dbReference type="PANTHER" id="PTHR45694:SF18">
    <property type="entry name" value="GLUTAREDOXIN-1-RELATED"/>
    <property type="match status" value="1"/>
</dbReference>
<dbReference type="Proteomes" id="UP000534870">
    <property type="component" value="Unassembled WGS sequence"/>
</dbReference>
<evidence type="ECO:0000256" key="2">
    <source>
        <dbReference type="ARBA" id="ARBA00007787"/>
    </source>
</evidence>
<reference evidence="9 11" key="1">
    <citation type="submission" date="2020-06" db="EMBL/GenBank/DDBJ databases">
        <title>Description of novel acetic acid bacteria.</title>
        <authorList>
            <person name="Sombolestani A."/>
        </authorList>
    </citation>
    <scope>NUCLEOTIDE SEQUENCE [LARGE SCALE GENOMIC DNA]</scope>
    <source>
        <strain evidence="9 11">LMG 31431</strain>
    </source>
</reference>
<comment type="function">
    <text evidence="1 7">Has a glutathione-disulfide oxidoreductase activity in the presence of NADPH and glutathione reductase. Reduces low molecular weight disulfides and proteins.</text>
</comment>
<keyword evidence="5" id="KW-1015">Disulfide bond</keyword>
<dbReference type="RefSeq" id="WP_176642043.1">
    <property type="nucleotide sequence ID" value="NZ_CP152276.1"/>
</dbReference>